<reference evidence="3" key="1">
    <citation type="journal article" date="2013" name="Genetics">
        <title>The draft genome and transcriptome of Panagrellus redivivus are shaped by the harsh demands of a free-living lifestyle.</title>
        <authorList>
            <person name="Srinivasan J."/>
            <person name="Dillman A.R."/>
            <person name="Macchietto M.G."/>
            <person name="Heikkinen L."/>
            <person name="Lakso M."/>
            <person name="Fracchia K.M."/>
            <person name="Antoshechkin I."/>
            <person name="Mortazavi A."/>
            <person name="Wong G."/>
            <person name="Sternberg P.W."/>
        </authorList>
    </citation>
    <scope>NUCLEOTIDE SEQUENCE [LARGE SCALE GENOMIC DNA]</scope>
    <source>
        <strain evidence="3">MT8872</strain>
    </source>
</reference>
<dbReference type="WBParaSite" id="Pan_g22311.t1">
    <property type="protein sequence ID" value="Pan_g22311.t1"/>
    <property type="gene ID" value="Pan_g22311"/>
</dbReference>
<dbReference type="AlphaFoldDB" id="A0A7E4VKS9"/>
<organism evidence="3 4">
    <name type="scientific">Panagrellus redivivus</name>
    <name type="common">Microworm</name>
    <dbReference type="NCBI Taxonomy" id="6233"/>
    <lineage>
        <taxon>Eukaryota</taxon>
        <taxon>Metazoa</taxon>
        <taxon>Ecdysozoa</taxon>
        <taxon>Nematoda</taxon>
        <taxon>Chromadorea</taxon>
        <taxon>Rhabditida</taxon>
        <taxon>Tylenchina</taxon>
        <taxon>Panagrolaimomorpha</taxon>
        <taxon>Panagrolaimoidea</taxon>
        <taxon>Panagrolaimidae</taxon>
        <taxon>Panagrellus</taxon>
    </lineage>
</organism>
<evidence type="ECO:0000256" key="2">
    <source>
        <dbReference type="SAM" id="SignalP"/>
    </source>
</evidence>
<feature type="region of interest" description="Disordered" evidence="1">
    <location>
        <begin position="361"/>
        <end position="387"/>
    </location>
</feature>
<reference evidence="4" key="2">
    <citation type="submission" date="2020-10" db="UniProtKB">
        <authorList>
            <consortium name="WormBaseParasite"/>
        </authorList>
    </citation>
    <scope>IDENTIFICATION</scope>
</reference>
<evidence type="ECO:0000313" key="3">
    <source>
        <dbReference type="Proteomes" id="UP000492821"/>
    </source>
</evidence>
<dbReference type="Proteomes" id="UP000492821">
    <property type="component" value="Unassembled WGS sequence"/>
</dbReference>
<feature type="compositionally biased region" description="Polar residues" evidence="1">
    <location>
        <begin position="365"/>
        <end position="387"/>
    </location>
</feature>
<accession>A0A7E4VKS9</accession>
<name>A0A7E4VKS9_PANRE</name>
<evidence type="ECO:0000256" key="1">
    <source>
        <dbReference type="SAM" id="MobiDB-lite"/>
    </source>
</evidence>
<sequence>MARVVYPWRRLAIILAFCTVLQVVSGYQCHSCTTYCKTLPNGKLDPETCDCESETSCSGDKCFTKVEIFPDELTAIIQKGCASGLSTGLDGCHYAGQAESVHCYCEGEKCNNKRKSEFYVPKTLPTVECCECSEPHGDECADKKCKRTCRGNYCLVDFDGVEQGCGLGLPRLQSFMRINDYPALQGQTTCARYEATLSTVVHGCVCTNPSGFCNQVGKTREYQLEKVVERRLDDQNYCYSLHEKAKKPFGKDVFRKSDTCEGHYCFISLTTSELVVESASFEENLEDHDNFIGMVRPRYEIMAGCLKVDSDEKVTPGCTTEYATNSSDPISKHCVCDSHLCNYFDLLSNKAAPLGRQIIRPKSVPKTNESSTPDKQSITADTASHGPNRTEQIPNMYIYVLLTLLIKFVL</sequence>
<feature type="chain" id="PRO_5028930137" evidence="2">
    <location>
        <begin position="27"/>
        <end position="410"/>
    </location>
</feature>
<evidence type="ECO:0000313" key="4">
    <source>
        <dbReference type="WBParaSite" id="Pan_g22311.t1"/>
    </source>
</evidence>
<keyword evidence="2" id="KW-0732">Signal</keyword>
<protein>
    <submittedName>
        <fullName evidence="4">UPAR/Ly6 domain-containing protein</fullName>
    </submittedName>
</protein>
<feature type="signal peptide" evidence="2">
    <location>
        <begin position="1"/>
        <end position="26"/>
    </location>
</feature>
<proteinExistence type="predicted"/>
<dbReference type="PANTHER" id="PTHR37433">
    <property type="entry name" value="PROTEIN CBG25136-RELATED"/>
    <property type="match status" value="1"/>
</dbReference>
<keyword evidence="3" id="KW-1185">Reference proteome</keyword>
<dbReference type="PANTHER" id="PTHR37433:SF15">
    <property type="entry name" value="PROTEIN CBG04492"/>
    <property type="match status" value="1"/>
</dbReference>